<evidence type="ECO:0000313" key="1">
    <source>
        <dbReference type="EMBL" id="TMO62542.1"/>
    </source>
</evidence>
<name>A0A5S3UY74_9GAMM</name>
<dbReference type="RefSeq" id="WP_138593663.1">
    <property type="nucleotide sequence ID" value="NZ_PNBW01000172.1"/>
</dbReference>
<reference evidence="4" key="2">
    <citation type="submission" date="2019-06" db="EMBL/GenBank/DDBJ databases">
        <title>Co-occurence of chitin degradation, pigmentation and bioactivity in marine Pseudoalteromonas.</title>
        <authorList>
            <person name="Sonnenschein E.C."/>
            <person name="Bech P.K."/>
        </authorList>
    </citation>
    <scope>NUCLEOTIDE SEQUENCE [LARGE SCALE GENOMIC DNA]</scope>
    <source>
        <strain evidence="4">S3790</strain>
        <strain evidence="2">S3895</strain>
    </source>
</reference>
<dbReference type="Proteomes" id="UP000307164">
    <property type="component" value="Unassembled WGS sequence"/>
</dbReference>
<accession>A0A5S3UY74</accession>
<comment type="caution">
    <text evidence="1">The sequence shown here is derived from an EMBL/GenBank/DDBJ whole genome shotgun (WGS) entry which is preliminary data.</text>
</comment>
<gene>
    <name evidence="1" type="ORF">CWC19_20020</name>
    <name evidence="2" type="ORF">CWC20_20625</name>
</gene>
<proteinExistence type="predicted"/>
<organism evidence="1 4">
    <name type="scientific">Pseudoalteromonas aurantia</name>
    <dbReference type="NCBI Taxonomy" id="43654"/>
    <lineage>
        <taxon>Bacteria</taxon>
        <taxon>Pseudomonadati</taxon>
        <taxon>Pseudomonadota</taxon>
        <taxon>Gammaproteobacteria</taxon>
        <taxon>Alteromonadales</taxon>
        <taxon>Pseudoalteromonadaceae</taxon>
        <taxon>Pseudoalteromonas</taxon>
    </lineage>
</organism>
<dbReference type="EMBL" id="PNBX01000134">
    <property type="protein sequence ID" value="TMO62542.1"/>
    <property type="molecule type" value="Genomic_DNA"/>
</dbReference>
<dbReference type="OrthoDB" id="6294861at2"/>
<evidence type="ECO:0000313" key="2">
    <source>
        <dbReference type="EMBL" id="TMO69405.1"/>
    </source>
</evidence>
<dbReference type="EMBL" id="PNBW01000172">
    <property type="protein sequence ID" value="TMO69405.1"/>
    <property type="molecule type" value="Genomic_DNA"/>
</dbReference>
<sequence>MSNKTRPDHERDVCAILDRQVTTMDSSVEDKLTRMRLKALAVQRPSKSRPLMNTAKYAPVLSVLIFASILFLSQEPMEEAVIVMPISMVLPDSGNNANIPVPTEDIAMLEDMEFVLWLASNEAEL</sequence>
<dbReference type="Proteomes" id="UP000307217">
    <property type="component" value="Unassembled WGS sequence"/>
</dbReference>
<reference evidence="3 4" key="1">
    <citation type="submission" date="2018-01" db="EMBL/GenBank/DDBJ databases">
        <authorList>
            <person name="Paulsen S."/>
            <person name="Gram L.K."/>
        </authorList>
    </citation>
    <scope>NUCLEOTIDE SEQUENCE [LARGE SCALE GENOMIC DNA]</scope>
    <source>
        <strain evidence="1 4">S3790</strain>
        <strain evidence="2 3">S3895</strain>
    </source>
</reference>
<keyword evidence="3" id="KW-1185">Reference proteome</keyword>
<evidence type="ECO:0000313" key="4">
    <source>
        <dbReference type="Proteomes" id="UP000307217"/>
    </source>
</evidence>
<dbReference type="AlphaFoldDB" id="A0A5S3UY74"/>
<protein>
    <submittedName>
        <fullName evidence="1">Uncharacterized protein</fullName>
    </submittedName>
</protein>
<evidence type="ECO:0000313" key="3">
    <source>
        <dbReference type="Proteomes" id="UP000307164"/>
    </source>
</evidence>
<reference evidence="1" key="3">
    <citation type="submission" date="2019-09" db="EMBL/GenBank/DDBJ databases">
        <title>Co-occurence of chitin degradation, pigmentation and bioactivity in marine Pseudoalteromonas.</title>
        <authorList>
            <person name="Sonnenschein E.C."/>
            <person name="Bech P.K."/>
        </authorList>
    </citation>
    <scope>NUCLEOTIDE SEQUENCE</scope>
    <source>
        <strain evidence="1">S3790</strain>
        <strain evidence="3">S3895</strain>
    </source>
</reference>